<evidence type="ECO:0000313" key="2">
    <source>
        <dbReference type="EMBL" id="WLQ40355.1"/>
    </source>
</evidence>
<reference evidence="2 3" key="1">
    <citation type="submission" date="2023-03" db="EMBL/GenBank/DDBJ databases">
        <title>Isolation and description of six Streptomyces strains from soil environments, able to metabolize different microbial glucans.</title>
        <authorList>
            <person name="Widen T."/>
            <person name="Larsbrink J."/>
        </authorList>
    </citation>
    <scope>NUCLEOTIDE SEQUENCE [LARGE SCALE GENOMIC DNA]</scope>
    <source>
        <strain evidence="2 3">Mut2</strain>
    </source>
</reference>
<dbReference type="Proteomes" id="UP001229952">
    <property type="component" value="Chromosome"/>
</dbReference>
<name>A0ABY9I0H9_9ACTN</name>
<dbReference type="EMBL" id="CP120992">
    <property type="protein sequence ID" value="WLQ40355.1"/>
    <property type="molecule type" value="Genomic_DNA"/>
</dbReference>
<gene>
    <name evidence="2" type="ORF">P8A22_10305</name>
</gene>
<evidence type="ECO:0000256" key="1">
    <source>
        <dbReference type="SAM" id="MobiDB-lite"/>
    </source>
</evidence>
<accession>A0ABY9I0H9</accession>
<dbReference type="RefSeq" id="WP_306086768.1">
    <property type="nucleotide sequence ID" value="NZ_CP120992.1"/>
</dbReference>
<proteinExistence type="predicted"/>
<sequence length="47" mass="5307">MKTHRADYRFVIDPGNWNLLYPGGPSLKGTSDLSRVDCSSNRNPVRD</sequence>
<feature type="region of interest" description="Disordered" evidence="1">
    <location>
        <begin position="26"/>
        <end position="47"/>
    </location>
</feature>
<evidence type="ECO:0000313" key="3">
    <source>
        <dbReference type="Proteomes" id="UP001229952"/>
    </source>
</evidence>
<keyword evidence="3" id="KW-1185">Reference proteome</keyword>
<protein>
    <submittedName>
        <fullName evidence="2">Uncharacterized protein</fullName>
    </submittedName>
</protein>
<organism evidence="2 3">
    <name type="scientific">Streptomyces laculatispora</name>
    <dbReference type="NCBI Taxonomy" id="887464"/>
    <lineage>
        <taxon>Bacteria</taxon>
        <taxon>Bacillati</taxon>
        <taxon>Actinomycetota</taxon>
        <taxon>Actinomycetes</taxon>
        <taxon>Kitasatosporales</taxon>
        <taxon>Streptomycetaceae</taxon>
        <taxon>Streptomyces</taxon>
    </lineage>
</organism>
<feature type="compositionally biased region" description="Polar residues" evidence="1">
    <location>
        <begin position="28"/>
        <end position="47"/>
    </location>
</feature>